<feature type="transmembrane region" description="Helical" evidence="7">
    <location>
        <begin position="741"/>
        <end position="762"/>
    </location>
</feature>
<evidence type="ECO:0000256" key="7">
    <source>
        <dbReference type="SAM" id="Phobius"/>
    </source>
</evidence>
<evidence type="ECO:0000256" key="4">
    <source>
        <dbReference type="ARBA" id="ARBA00022989"/>
    </source>
</evidence>
<evidence type="ECO:0000256" key="1">
    <source>
        <dbReference type="ARBA" id="ARBA00004141"/>
    </source>
</evidence>
<feature type="region of interest" description="Disordered" evidence="6">
    <location>
        <begin position="195"/>
        <end position="220"/>
    </location>
</feature>
<keyword evidence="4 7" id="KW-1133">Transmembrane helix</keyword>
<comment type="similarity">
    <text evidence="2">Belongs to the unc-93 family.</text>
</comment>
<evidence type="ECO:0000256" key="3">
    <source>
        <dbReference type="ARBA" id="ARBA00022692"/>
    </source>
</evidence>
<protein>
    <submittedName>
        <fullName evidence="8">Uncharacterized protein</fullName>
    </submittedName>
</protein>
<evidence type="ECO:0000256" key="2">
    <source>
        <dbReference type="ARBA" id="ARBA00009172"/>
    </source>
</evidence>
<evidence type="ECO:0000313" key="9">
    <source>
        <dbReference type="Proteomes" id="UP001283361"/>
    </source>
</evidence>
<feature type="transmembrane region" description="Helical" evidence="7">
    <location>
        <begin position="681"/>
        <end position="703"/>
    </location>
</feature>
<dbReference type="GO" id="GO:0016020">
    <property type="term" value="C:membrane"/>
    <property type="evidence" value="ECO:0007669"/>
    <property type="project" value="UniProtKB-SubCell"/>
</dbReference>
<dbReference type="InterPro" id="IPR010291">
    <property type="entry name" value="Ion_channel_UNC-93"/>
</dbReference>
<dbReference type="Gene3D" id="1.20.1250.20">
    <property type="entry name" value="MFS general substrate transporter like domains"/>
    <property type="match status" value="1"/>
</dbReference>
<feature type="transmembrane region" description="Helical" evidence="7">
    <location>
        <begin position="567"/>
        <end position="587"/>
    </location>
</feature>
<gene>
    <name evidence="8" type="ORF">RRG08_015471</name>
</gene>
<dbReference type="PANTHER" id="PTHR19444:SF13">
    <property type="entry name" value="PROTEIN UNC-93 HOMOLOG A"/>
    <property type="match status" value="1"/>
</dbReference>
<keyword evidence="5 7" id="KW-0472">Membrane</keyword>
<reference evidence="8" key="1">
    <citation type="journal article" date="2023" name="G3 (Bethesda)">
        <title>A reference genome for the long-term kleptoplast-retaining sea slug Elysia crispata morphotype clarki.</title>
        <authorList>
            <person name="Eastman K.E."/>
            <person name="Pendleton A.L."/>
            <person name="Shaikh M.A."/>
            <person name="Suttiyut T."/>
            <person name="Ogas R."/>
            <person name="Tomko P."/>
            <person name="Gavelis G."/>
            <person name="Widhalm J.R."/>
            <person name="Wisecaver J.H."/>
        </authorList>
    </citation>
    <scope>NUCLEOTIDE SEQUENCE</scope>
    <source>
        <strain evidence="8">ECLA1</strain>
    </source>
</reference>
<organism evidence="8 9">
    <name type="scientific">Elysia crispata</name>
    <name type="common">lettuce slug</name>
    <dbReference type="NCBI Taxonomy" id="231223"/>
    <lineage>
        <taxon>Eukaryota</taxon>
        <taxon>Metazoa</taxon>
        <taxon>Spiralia</taxon>
        <taxon>Lophotrochozoa</taxon>
        <taxon>Mollusca</taxon>
        <taxon>Gastropoda</taxon>
        <taxon>Heterobranchia</taxon>
        <taxon>Euthyneura</taxon>
        <taxon>Panpulmonata</taxon>
        <taxon>Sacoglossa</taxon>
        <taxon>Placobranchoidea</taxon>
        <taxon>Plakobranchidae</taxon>
        <taxon>Elysia</taxon>
    </lineage>
</organism>
<keyword evidence="9" id="KW-1185">Reference proteome</keyword>
<proteinExistence type="inferred from homology"/>
<feature type="transmembrane region" description="Helical" evidence="7">
    <location>
        <begin position="435"/>
        <end position="453"/>
    </location>
</feature>
<evidence type="ECO:0000313" key="8">
    <source>
        <dbReference type="EMBL" id="KAK3742111.1"/>
    </source>
</evidence>
<evidence type="ECO:0000256" key="6">
    <source>
        <dbReference type="SAM" id="MobiDB-lite"/>
    </source>
</evidence>
<sequence length="946" mass="105192">MMRIGNSKRCFRKARGAVVNQHTFLTMVYHGTPVNLDIPTEPTTSGSNMSLQSQPDTMEAEKHVTLVIDATSSVENDYHYTEKCLNWQNNCSNTEVYQVLNKQPIILTATPNISTQKNINRTGNSLDNAHCLPSYQHEPSEPFIFEENRSMSNNLYEAEYASDFSSQEKLDQGSHCCSKEDALSFCDSHCSMLPTESPHRTRRDSEESEESMDTNSSLASSPYAYSVDSKFGETLSSINSASKLISEEQKRKNVNDLDHAYNKDSCANTDKAALVPTTKNEFIKFCTSETEPFFSHIEEADPEFVENPPVVTNNLIIVKDESFLYHSQTSLEQHPFENIPQANFLFRASTLPDLKACQRYQEEYGISWGYQDTRIFLSEDMLSRSMCSLSNSESLMMKYECSTGSSYGQRYPSRQLVDIDGNPIKVVPSSDHTTVMILLSLCVSILFVATDVIRNLQTSLHPKDGLGLTSLALIFAGYTLGSLLSTSLMQHIQPRVCLIISIIPNILFLLANLSSSLWLLAPISFLQGISMAIIWSVLSTYISYLASGRALSKGENIKVVCARFFNFFSLIYQSFLLLGNLTSSVLLKYGNSMHSMNSSFFSSSPSSEAAANDATVLPFPLLTKILISGNQSLLTSVNRSSTADFTKDSLINKGLCGANYHNLGHVIDAGDQWLHPNDGTIYMLHGTFIGCILVSLGMAVFGIESLNMNLFDLSASQQSPYMKSLSTTVKRSFKGMIHGCMALKFVLLLPLFMYSVMQFGFISAEVTAAFITCPVGINQIGFSMAFFAVGRFPTSFFCGFLTKKCGRLPLITLAATINLISLIILAQWCPVAADVYLIHTMMFCWGLSDGIWISQVNSLISSIFKLYFEATLAGMRVAQGLGVTVFLSISRFADMKIKVFIMMAACLLALIGYLAMRIYLYCENLHTQQQQKKNFHIYSGPHKEEV</sequence>
<keyword evidence="3 7" id="KW-0812">Transmembrane</keyword>
<dbReference type="AlphaFoldDB" id="A0AAE0YE16"/>
<dbReference type="EMBL" id="JAWDGP010006375">
    <property type="protein sequence ID" value="KAK3742111.1"/>
    <property type="molecule type" value="Genomic_DNA"/>
</dbReference>
<dbReference type="Pfam" id="PF05978">
    <property type="entry name" value="UNC-93"/>
    <property type="match status" value="1"/>
</dbReference>
<dbReference type="InterPro" id="IPR051951">
    <property type="entry name" value="UNC-93_regulatory"/>
</dbReference>
<comment type="caution">
    <text evidence="8">The sequence shown here is derived from an EMBL/GenBank/DDBJ whole genome shotgun (WGS) entry which is preliminary data.</text>
</comment>
<feature type="transmembrane region" description="Helical" evidence="7">
    <location>
        <begin position="525"/>
        <end position="546"/>
    </location>
</feature>
<name>A0AAE0YE16_9GAST</name>
<dbReference type="SUPFAM" id="SSF103473">
    <property type="entry name" value="MFS general substrate transporter"/>
    <property type="match status" value="1"/>
</dbReference>
<dbReference type="Proteomes" id="UP001283361">
    <property type="component" value="Unassembled WGS sequence"/>
</dbReference>
<feature type="transmembrane region" description="Helical" evidence="7">
    <location>
        <begin position="768"/>
        <end position="789"/>
    </location>
</feature>
<feature type="transmembrane region" description="Helical" evidence="7">
    <location>
        <begin position="899"/>
        <end position="922"/>
    </location>
</feature>
<dbReference type="InterPro" id="IPR036259">
    <property type="entry name" value="MFS_trans_sf"/>
</dbReference>
<comment type="subcellular location">
    <subcellularLocation>
        <location evidence="1">Membrane</location>
        <topology evidence="1">Multi-pass membrane protein</topology>
    </subcellularLocation>
</comment>
<feature type="transmembrane region" description="Helical" evidence="7">
    <location>
        <begin position="496"/>
        <end position="519"/>
    </location>
</feature>
<accession>A0AAE0YE16</accession>
<evidence type="ECO:0000256" key="5">
    <source>
        <dbReference type="ARBA" id="ARBA00023136"/>
    </source>
</evidence>
<feature type="transmembrane region" description="Helical" evidence="7">
    <location>
        <begin position="810"/>
        <end position="829"/>
    </location>
</feature>
<feature type="transmembrane region" description="Helical" evidence="7">
    <location>
        <begin position="465"/>
        <end position="484"/>
    </location>
</feature>
<dbReference type="PANTHER" id="PTHR19444">
    <property type="entry name" value="UNC-93 RELATED"/>
    <property type="match status" value="1"/>
</dbReference>